<dbReference type="AlphaFoldDB" id="A0A6L2MTU1"/>
<feature type="region of interest" description="Disordered" evidence="1">
    <location>
        <begin position="1"/>
        <end position="106"/>
    </location>
</feature>
<sequence length="367" mass="40109">MTNHPPPSSTPRHLLYTPPDPAATPPSLRPSKSSPTTDAPSTTSPPPHHSISLHGQNHRHTTSPSSSPTVAATTIDITTPPSTSPSLRHNNLSTITNLTPVTSPRRPQHLLTTSSPHHLLTTTAIIIIQTPPPRRRSTSPKSPPSQPPCTTAVAAAAIVAATTTSVSGYPPQPAAASSSSLQDQIYSSFVMNKKEYEEHLKAILELLKNEELYAKFSKCEFWIPKIAKSMTKLTQKGVKFVWGDTEEAAFQLIKQKLCSSPILALPKGNEDFMVYYDASHKGLGSVLMVMLKVSPWKGVVCFGKRGKLNPRYVRVFKVLAKVGVIAYKLELPQEFSRVHNTFHVSNLKKCYADIPLAVPLDGLYFDD</sequence>
<dbReference type="Gene3D" id="3.30.70.270">
    <property type="match status" value="1"/>
</dbReference>
<evidence type="ECO:0000256" key="1">
    <source>
        <dbReference type="SAM" id="MobiDB-lite"/>
    </source>
</evidence>
<feature type="compositionally biased region" description="Polar residues" evidence="1">
    <location>
        <begin position="87"/>
        <end position="102"/>
    </location>
</feature>
<protein>
    <submittedName>
        <fullName evidence="3">Putative reverse transcriptase domain-containing protein</fullName>
    </submittedName>
</protein>
<keyword evidence="3" id="KW-0808">Transferase</keyword>
<name>A0A6L2MTU1_TANCI</name>
<dbReference type="EMBL" id="BKCJ010007348">
    <property type="protein sequence ID" value="GEU76809.1"/>
    <property type="molecule type" value="Genomic_DNA"/>
</dbReference>
<dbReference type="PANTHER" id="PTHR46148:SF59">
    <property type="entry name" value="NUCLEOTIDYLTRANSFERASE, RIBONUCLEASE H"/>
    <property type="match status" value="1"/>
</dbReference>
<proteinExistence type="predicted"/>
<keyword evidence="3" id="KW-0695">RNA-directed DNA polymerase</keyword>
<gene>
    <name evidence="3" type="ORF">Tci_048787</name>
</gene>
<accession>A0A6L2MTU1</accession>
<keyword evidence="3" id="KW-0548">Nucleotidyltransferase</keyword>
<evidence type="ECO:0000313" key="3">
    <source>
        <dbReference type="EMBL" id="GEU76809.1"/>
    </source>
</evidence>
<feature type="domain" description="Tf2-1-like SH3-like" evidence="2">
    <location>
        <begin position="288"/>
        <end position="350"/>
    </location>
</feature>
<feature type="compositionally biased region" description="Low complexity" evidence="1">
    <location>
        <begin position="62"/>
        <end position="86"/>
    </location>
</feature>
<feature type="compositionally biased region" description="Low complexity" evidence="1">
    <location>
        <begin position="30"/>
        <end position="42"/>
    </location>
</feature>
<feature type="compositionally biased region" description="Pro residues" evidence="1">
    <location>
        <begin position="18"/>
        <end position="28"/>
    </location>
</feature>
<dbReference type="InterPro" id="IPR043502">
    <property type="entry name" value="DNA/RNA_pol_sf"/>
</dbReference>
<dbReference type="SUPFAM" id="SSF56672">
    <property type="entry name" value="DNA/RNA polymerases"/>
    <property type="match status" value="1"/>
</dbReference>
<dbReference type="Pfam" id="PF24626">
    <property type="entry name" value="SH3_Tf2-1"/>
    <property type="match status" value="1"/>
</dbReference>
<dbReference type="PANTHER" id="PTHR46148">
    <property type="entry name" value="CHROMO DOMAIN-CONTAINING PROTEIN"/>
    <property type="match status" value="1"/>
</dbReference>
<dbReference type="InterPro" id="IPR056924">
    <property type="entry name" value="SH3_Tf2-1"/>
</dbReference>
<organism evidence="3">
    <name type="scientific">Tanacetum cinerariifolium</name>
    <name type="common">Dalmatian daisy</name>
    <name type="synonym">Chrysanthemum cinerariifolium</name>
    <dbReference type="NCBI Taxonomy" id="118510"/>
    <lineage>
        <taxon>Eukaryota</taxon>
        <taxon>Viridiplantae</taxon>
        <taxon>Streptophyta</taxon>
        <taxon>Embryophyta</taxon>
        <taxon>Tracheophyta</taxon>
        <taxon>Spermatophyta</taxon>
        <taxon>Magnoliopsida</taxon>
        <taxon>eudicotyledons</taxon>
        <taxon>Gunneridae</taxon>
        <taxon>Pentapetalae</taxon>
        <taxon>asterids</taxon>
        <taxon>campanulids</taxon>
        <taxon>Asterales</taxon>
        <taxon>Asteraceae</taxon>
        <taxon>Asteroideae</taxon>
        <taxon>Anthemideae</taxon>
        <taxon>Anthemidinae</taxon>
        <taxon>Tanacetum</taxon>
    </lineage>
</organism>
<dbReference type="InterPro" id="IPR043128">
    <property type="entry name" value="Rev_trsase/Diguanyl_cyclase"/>
</dbReference>
<evidence type="ECO:0000259" key="2">
    <source>
        <dbReference type="Pfam" id="PF24626"/>
    </source>
</evidence>
<dbReference type="GO" id="GO:0003964">
    <property type="term" value="F:RNA-directed DNA polymerase activity"/>
    <property type="evidence" value="ECO:0007669"/>
    <property type="project" value="UniProtKB-KW"/>
</dbReference>
<reference evidence="3" key="1">
    <citation type="journal article" date="2019" name="Sci. Rep.">
        <title>Draft genome of Tanacetum cinerariifolium, the natural source of mosquito coil.</title>
        <authorList>
            <person name="Yamashiro T."/>
            <person name="Shiraishi A."/>
            <person name="Satake H."/>
            <person name="Nakayama K."/>
        </authorList>
    </citation>
    <scope>NUCLEOTIDE SEQUENCE</scope>
</reference>
<comment type="caution">
    <text evidence="3">The sequence shown here is derived from an EMBL/GenBank/DDBJ whole genome shotgun (WGS) entry which is preliminary data.</text>
</comment>
<feature type="region of interest" description="Disordered" evidence="1">
    <location>
        <begin position="129"/>
        <end position="149"/>
    </location>
</feature>